<evidence type="ECO:0000256" key="1">
    <source>
        <dbReference type="SAM" id="SignalP"/>
    </source>
</evidence>
<feature type="signal peptide" evidence="1">
    <location>
        <begin position="1"/>
        <end position="18"/>
    </location>
</feature>
<sequence length="123" mass="12893">MKIKMLAAACLVPALVLSVGCKKPTPVGKWSGNFNSIPATFEFKEGGQMSVSASVMGQTANLSGTWSADGDKLTTSLTSANPAMILNMIPADKRQSTGTFKIEGDTLTLTNAGKSQPLTRVKE</sequence>
<name>A0A7W9W7Y8_ARMRO</name>
<comment type="caution">
    <text evidence="2">The sequence shown here is derived from an EMBL/GenBank/DDBJ whole genome shotgun (WGS) entry which is preliminary data.</text>
</comment>
<accession>A0A7W9W7Y8</accession>
<organism evidence="2 3">
    <name type="scientific">Armatimonas rosea</name>
    <dbReference type="NCBI Taxonomy" id="685828"/>
    <lineage>
        <taxon>Bacteria</taxon>
        <taxon>Bacillati</taxon>
        <taxon>Armatimonadota</taxon>
        <taxon>Armatimonadia</taxon>
        <taxon>Armatimonadales</taxon>
        <taxon>Armatimonadaceae</taxon>
        <taxon>Armatimonas</taxon>
    </lineage>
</organism>
<dbReference type="PROSITE" id="PS51257">
    <property type="entry name" value="PROKAR_LIPOPROTEIN"/>
    <property type="match status" value="1"/>
</dbReference>
<feature type="chain" id="PRO_5031264218" evidence="1">
    <location>
        <begin position="19"/>
        <end position="123"/>
    </location>
</feature>
<gene>
    <name evidence="2" type="ORF">HNQ39_003395</name>
</gene>
<dbReference type="RefSeq" id="WP_184198822.1">
    <property type="nucleotide sequence ID" value="NZ_JACHGW010000003.1"/>
</dbReference>
<reference evidence="2 3" key="1">
    <citation type="submission" date="2020-08" db="EMBL/GenBank/DDBJ databases">
        <title>Genomic Encyclopedia of Type Strains, Phase IV (KMG-IV): sequencing the most valuable type-strain genomes for metagenomic binning, comparative biology and taxonomic classification.</title>
        <authorList>
            <person name="Goeker M."/>
        </authorList>
    </citation>
    <scope>NUCLEOTIDE SEQUENCE [LARGE SCALE GENOMIC DNA]</scope>
    <source>
        <strain evidence="2 3">DSM 23562</strain>
    </source>
</reference>
<dbReference type="EMBL" id="JACHGW010000003">
    <property type="protein sequence ID" value="MBB6051585.1"/>
    <property type="molecule type" value="Genomic_DNA"/>
</dbReference>
<dbReference type="AlphaFoldDB" id="A0A7W9W7Y8"/>
<keyword evidence="1" id="KW-0732">Signal</keyword>
<evidence type="ECO:0000313" key="2">
    <source>
        <dbReference type="EMBL" id="MBB6051585.1"/>
    </source>
</evidence>
<proteinExistence type="predicted"/>
<protein>
    <submittedName>
        <fullName evidence="2">Na+(H+)/acetate symporter ActP</fullName>
    </submittedName>
</protein>
<evidence type="ECO:0000313" key="3">
    <source>
        <dbReference type="Proteomes" id="UP000520814"/>
    </source>
</evidence>
<dbReference type="Proteomes" id="UP000520814">
    <property type="component" value="Unassembled WGS sequence"/>
</dbReference>
<keyword evidence="3" id="KW-1185">Reference proteome</keyword>